<name>A0ABT8FQK7_9MICO</name>
<evidence type="ECO:0000256" key="3">
    <source>
        <dbReference type="SAM" id="Phobius"/>
    </source>
</evidence>
<dbReference type="EMBL" id="JAHWXI010000003">
    <property type="protein sequence ID" value="MDN4463613.1"/>
    <property type="molecule type" value="Genomic_DNA"/>
</dbReference>
<evidence type="ECO:0000256" key="1">
    <source>
        <dbReference type="SAM" id="Coils"/>
    </source>
</evidence>
<gene>
    <name evidence="6" type="ORF">KZC48_04225</name>
</gene>
<keyword evidence="3" id="KW-1133">Transmembrane helix</keyword>
<keyword evidence="1" id="KW-0175">Coiled coil</keyword>
<feature type="coiled-coil region" evidence="1">
    <location>
        <begin position="310"/>
        <end position="337"/>
    </location>
</feature>
<feature type="domain" description="TPM" evidence="5">
    <location>
        <begin position="36"/>
        <end position="154"/>
    </location>
</feature>
<evidence type="ECO:0000256" key="4">
    <source>
        <dbReference type="SAM" id="SignalP"/>
    </source>
</evidence>
<keyword evidence="4" id="KW-0732">Signal</keyword>
<sequence>MRARWAAMLALVLALVCVPATAASATPPVDLGSGYVLDEAGVLSSADADAAEERLTQLRAETGVDLWVVFVDTFTDPDSSEAWANETADRNGLGPTQYLMAVAVDSRQFYISGDSEGPVTFDQLGAIEQQDVQPALAAEDWLGAVDAAAAGITAATGNGAGGTGGSDGGSGGGILTVILAIAAVGAAIAVIVVFVRRRRSGVGGGAVGTSGPPAVPTSELTRRAASALVEMDDAIKTSTQELGFATAQFGEAATEEFSRVLAEARADLDKAFEIQQTLDDETPDSDAEVRAATTRIIELCEGAGARLDDKAEAFDELRRLEQNAPEALARVQEEREQVLGALATADATLARLRGSYADEALAAVTDNPSQARSRIEFADEQIAIATAAIGAGRGGEAAVGIRAAEEAVSQARLLEQAVETLAVDLVEGERGAQALITELERDIVTASTLPDGDGRVAAAIAATRTQIDTARENLAGTARRPLAMLQGLESVDTQIDAVVQGVRDAEAAAQRARQMLAQHLLQAQAQVSAAEDYITARRGGVGAEARTRLAEAGASLVRAQQLQAADPAQALQQAQRAEQLAAQAMQRAQADVGAFSAGPAQGGGGGNGMMSAVLGGIVINSLLGGGSSRGSSGGFGGGFGGFSGGGGRSGGGMRPGSFGGGGTRGRRGGGRF</sequence>
<feature type="compositionally biased region" description="Gly residues" evidence="2">
    <location>
        <begin position="646"/>
        <end position="663"/>
    </location>
</feature>
<organism evidence="6 7">
    <name type="scientific">Microbacterium aurantiacum</name>
    <dbReference type="NCBI Taxonomy" id="162393"/>
    <lineage>
        <taxon>Bacteria</taxon>
        <taxon>Bacillati</taxon>
        <taxon>Actinomycetota</taxon>
        <taxon>Actinomycetes</taxon>
        <taxon>Micrococcales</taxon>
        <taxon>Microbacteriaceae</taxon>
        <taxon>Microbacterium</taxon>
    </lineage>
</organism>
<keyword evidence="7" id="KW-1185">Reference proteome</keyword>
<dbReference type="Pfam" id="PF04536">
    <property type="entry name" value="TPM_phosphatase"/>
    <property type="match status" value="1"/>
</dbReference>
<comment type="caution">
    <text evidence="6">The sequence shown here is derived from an EMBL/GenBank/DDBJ whole genome shotgun (WGS) entry which is preliminary data.</text>
</comment>
<protein>
    <submittedName>
        <fullName evidence="6">TPM domain-containing protein</fullName>
    </submittedName>
</protein>
<keyword evidence="3" id="KW-0812">Transmembrane</keyword>
<dbReference type="RefSeq" id="WP_301132604.1">
    <property type="nucleotide sequence ID" value="NZ_BAAAUQ010000010.1"/>
</dbReference>
<dbReference type="Gene3D" id="3.10.310.50">
    <property type="match status" value="1"/>
</dbReference>
<dbReference type="InterPro" id="IPR007621">
    <property type="entry name" value="TPM_dom"/>
</dbReference>
<proteinExistence type="predicted"/>
<feature type="region of interest" description="Disordered" evidence="2">
    <location>
        <begin position="646"/>
        <end position="672"/>
    </location>
</feature>
<feature type="signal peptide" evidence="4">
    <location>
        <begin position="1"/>
        <end position="22"/>
    </location>
</feature>
<feature type="chain" id="PRO_5047531978" evidence="4">
    <location>
        <begin position="23"/>
        <end position="672"/>
    </location>
</feature>
<accession>A0ABT8FQK7</accession>
<reference evidence="6" key="1">
    <citation type="submission" date="2021-06" db="EMBL/GenBank/DDBJ databases">
        <title>Genome-based taxonomic framework of Microbacterium strains isolated from marine environment, the description of four new species and reclassification of four preexisting species.</title>
        <authorList>
            <person name="Lee S.D."/>
            <person name="Kim S.-M."/>
            <person name="Byeon Y.-S."/>
            <person name="Yang H.L."/>
            <person name="Kim I.S."/>
        </authorList>
    </citation>
    <scope>NUCLEOTIDE SEQUENCE</scope>
    <source>
        <strain evidence="6">KACC 20510</strain>
    </source>
</reference>
<keyword evidence="3" id="KW-0472">Membrane</keyword>
<dbReference type="Proteomes" id="UP001172731">
    <property type="component" value="Unassembled WGS sequence"/>
</dbReference>
<evidence type="ECO:0000256" key="2">
    <source>
        <dbReference type="SAM" id="MobiDB-lite"/>
    </source>
</evidence>
<evidence type="ECO:0000313" key="7">
    <source>
        <dbReference type="Proteomes" id="UP001172731"/>
    </source>
</evidence>
<evidence type="ECO:0000259" key="5">
    <source>
        <dbReference type="Pfam" id="PF04536"/>
    </source>
</evidence>
<evidence type="ECO:0000313" key="6">
    <source>
        <dbReference type="EMBL" id="MDN4463613.1"/>
    </source>
</evidence>
<feature type="transmembrane region" description="Helical" evidence="3">
    <location>
        <begin position="174"/>
        <end position="195"/>
    </location>
</feature>